<comment type="caution">
    <text evidence="2">The sequence shown here is derived from an EMBL/GenBank/DDBJ whole genome shotgun (WGS) entry which is preliminary data.</text>
</comment>
<evidence type="ECO:0000313" key="3">
    <source>
        <dbReference type="Proteomes" id="UP000479710"/>
    </source>
</evidence>
<reference evidence="2 3" key="1">
    <citation type="submission" date="2019-11" db="EMBL/GenBank/DDBJ databases">
        <title>Whole genome sequence of Oryza granulata.</title>
        <authorList>
            <person name="Li W."/>
        </authorList>
    </citation>
    <scope>NUCLEOTIDE SEQUENCE [LARGE SCALE GENOMIC DNA]</scope>
    <source>
        <strain evidence="3">cv. Menghai</strain>
        <tissue evidence="2">Leaf</tissue>
    </source>
</reference>
<evidence type="ECO:0000256" key="1">
    <source>
        <dbReference type="SAM" id="MobiDB-lite"/>
    </source>
</evidence>
<organism evidence="2 3">
    <name type="scientific">Oryza meyeriana var. granulata</name>
    <dbReference type="NCBI Taxonomy" id="110450"/>
    <lineage>
        <taxon>Eukaryota</taxon>
        <taxon>Viridiplantae</taxon>
        <taxon>Streptophyta</taxon>
        <taxon>Embryophyta</taxon>
        <taxon>Tracheophyta</taxon>
        <taxon>Spermatophyta</taxon>
        <taxon>Magnoliopsida</taxon>
        <taxon>Liliopsida</taxon>
        <taxon>Poales</taxon>
        <taxon>Poaceae</taxon>
        <taxon>BOP clade</taxon>
        <taxon>Oryzoideae</taxon>
        <taxon>Oryzeae</taxon>
        <taxon>Oryzinae</taxon>
        <taxon>Oryza</taxon>
        <taxon>Oryza meyeriana</taxon>
    </lineage>
</organism>
<name>A0A6G1BTC7_9ORYZ</name>
<protein>
    <submittedName>
        <fullName evidence="2">Uncharacterized protein</fullName>
    </submittedName>
</protein>
<dbReference type="Proteomes" id="UP000479710">
    <property type="component" value="Unassembled WGS sequence"/>
</dbReference>
<sequence length="65" mass="6911">MASGRRGVGCPRPPVSHGYALPSTPQNPLTTARDIFSWFLVLSKRSAANGFVFAVPANGFTRGYG</sequence>
<dbReference type="AlphaFoldDB" id="A0A6G1BTC7"/>
<dbReference type="EMBL" id="SPHZ02000011">
    <property type="protein sequence ID" value="KAF0891126.1"/>
    <property type="molecule type" value="Genomic_DNA"/>
</dbReference>
<proteinExistence type="predicted"/>
<keyword evidence="3" id="KW-1185">Reference proteome</keyword>
<evidence type="ECO:0000313" key="2">
    <source>
        <dbReference type="EMBL" id="KAF0891126.1"/>
    </source>
</evidence>
<accession>A0A6G1BTC7</accession>
<gene>
    <name evidence="2" type="ORF">E2562_005201</name>
</gene>
<feature type="region of interest" description="Disordered" evidence="1">
    <location>
        <begin position="1"/>
        <end position="27"/>
    </location>
</feature>